<dbReference type="SMART" id="SM00034">
    <property type="entry name" value="CLECT"/>
    <property type="match status" value="1"/>
</dbReference>
<evidence type="ECO:0000256" key="3">
    <source>
        <dbReference type="SAM" id="Phobius"/>
    </source>
</evidence>
<dbReference type="SUPFAM" id="SSF56436">
    <property type="entry name" value="C-type lectin-like"/>
    <property type="match status" value="1"/>
</dbReference>
<evidence type="ECO:0000256" key="2">
    <source>
        <dbReference type="SAM" id="MobiDB-lite"/>
    </source>
</evidence>
<keyword evidence="3" id="KW-1133">Transmembrane helix</keyword>
<name>A0A6J8BTY3_MYTCO</name>
<reference evidence="5 6" key="1">
    <citation type="submission" date="2020-06" db="EMBL/GenBank/DDBJ databases">
        <authorList>
            <person name="Li R."/>
            <person name="Bekaert M."/>
        </authorList>
    </citation>
    <scope>NUCLEOTIDE SEQUENCE [LARGE SCALE GENOMIC DNA]</scope>
    <source>
        <strain evidence="6">wild</strain>
    </source>
</reference>
<protein>
    <recommendedName>
        <fullName evidence="4">C-type lectin domain-containing protein</fullName>
    </recommendedName>
</protein>
<keyword evidence="3" id="KW-0812">Transmembrane</keyword>
<dbReference type="Proteomes" id="UP000507470">
    <property type="component" value="Unassembled WGS sequence"/>
</dbReference>
<proteinExistence type="predicted"/>
<feature type="transmembrane region" description="Helical" evidence="3">
    <location>
        <begin position="46"/>
        <end position="69"/>
    </location>
</feature>
<organism evidence="5 6">
    <name type="scientific">Mytilus coruscus</name>
    <name type="common">Sea mussel</name>
    <dbReference type="NCBI Taxonomy" id="42192"/>
    <lineage>
        <taxon>Eukaryota</taxon>
        <taxon>Metazoa</taxon>
        <taxon>Spiralia</taxon>
        <taxon>Lophotrochozoa</taxon>
        <taxon>Mollusca</taxon>
        <taxon>Bivalvia</taxon>
        <taxon>Autobranchia</taxon>
        <taxon>Pteriomorphia</taxon>
        <taxon>Mytilida</taxon>
        <taxon>Mytiloidea</taxon>
        <taxon>Mytilidae</taxon>
        <taxon>Mytilinae</taxon>
        <taxon>Mytilus</taxon>
    </lineage>
</organism>
<dbReference type="InterPro" id="IPR001304">
    <property type="entry name" value="C-type_lectin-like"/>
</dbReference>
<feature type="domain" description="C-type lectin" evidence="4">
    <location>
        <begin position="145"/>
        <end position="212"/>
    </location>
</feature>
<evidence type="ECO:0000313" key="6">
    <source>
        <dbReference type="Proteomes" id="UP000507470"/>
    </source>
</evidence>
<dbReference type="PANTHER" id="PTHR22803">
    <property type="entry name" value="MANNOSE, PHOSPHOLIPASE, LECTIN RECEPTOR RELATED"/>
    <property type="match status" value="1"/>
</dbReference>
<dbReference type="InterPro" id="IPR016186">
    <property type="entry name" value="C-type_lectin-like/link_sf"/>
</dbReference>
<dbReference type="Gene3D" id="1.20.5.320">
    <property type="entry name" value="6-Phosphogluconate Dehydrogenase, domain 3"/>
    <property type="match status" value="1"/>
</dbReference>
<evidence type="ECO:0000313" key="5">
    <source>
        <dbReference type="EMBL" id="CAC5386976.1"/>
    </source>
</evidence>
<dbReference type="OrthoDB" id="6051775at2759"/>
<dbReference type="InterPro" id="IPR018378">
    <property type="entry name" value="C-type_lectin_CS"/>
</dbReference>
<feature type="region of interest" description="Disordered" evidence="2">
    <location>
        <begin position="74"/>
        <end position="99"/>
    </location>
</feature>
<evidence type="ECO:0000259" key="4">
    <source>
        <dbReference type="PROSITE" id="PS50041"/>
    </source>
</evidence>
<sequence>MGDVDNVYEQRIEDQNAANQEYSIPTNVWNNKLADLYKASRKRDKLFVLLVVMQLICLSVAVAFIVMHFNGEHGQKGEKGSPGEPGEQGQKGEQGRPGESGTNLLSAILDFEGSSQFIKKDMECGKGDVLYMKITLYEFNKNTGHVWIGAHDSVIESRFIWESDNTNLTYTDWNPGEPNNAGRQEDCVHMNNKAAYKWNDIQCSHVFSYICEKH</sequence>
<dbReference type="AlphaFoldDB" id="A0A6J8BTY3"/>
<dbReference type="Gene3D" id="3.10.100.10">
    <property type="entry name" value="Mannose-Binding Protein A, subunit A"/>
    <property type="match status" value="1"/>
</dbReference>
<dbReference type="EMBL" id="CACVKT020003954">
    <property type="protein sequence ID" value="CAC5386976.1"/>
    <property type="molecule type" value="Genomic_DNA"/>
</dbReference>
<accession>A0A6J8BTY3</accession>
<keyword evidence="3" id="KW-0472">Membrane</keyword>
<evidence type="ECO:0000256" key="1">
    <source>
        <dbReference type="ARBA" id="ARBA00023157"/>
    </source>
</evidence>
<dbReference type="Pfam" id="PF00059">
    <property type="entry name" value="Lectin_C"/>
    <property type="match status" value="1"/>
</dbReference>
<dbReference type="InterPro" id="IPR016187">
    <property type="entry name" value="CTDL_fold"/>
</dbReference>
<dbReference type="InterPro" id="IPR050111">
    <property type="entry name" value="C-type_lectin/snaclec_domain"/>
</dbReference>
<dbReference type="PROSITE" id="PS00615">
    <property type="entry name" value="C_TYPE_LECTIN_1"/>
    <property type="match status" value="1"/>
</dbReference>
<dbReference type="PROSITE" id="PS50041">
    <property type="entry name" value="C_TYPE_LECTIN_2"/>
    <property type="match status" value="1"/>
</dbReference>
<gene>
    <name evidence="5" type="ORF">MCOR_22359</name>
</gene>
<keyword evidence="1" id="KW-1015">Disulfide bond</keyword>
<keyword evidence="6" id="KW-1185">Reference proteome</keyword>